<protein>
    <submittedName>
        <fullName evidence="1">Uncharacterized protein</fullName>
    </submittedName>
</protein>
<gene>
    <name evidence="1" type="ORF">CLIM01_06182</name>
</gene>
<keyword evidence="2" id="KW-1185">Reference proteome</keyword>
<proteinExistence type="predicted"/>
<name>A0ABQ9PY30_9PEZI</name>
<dbReference type="Proteomes" id="UP001169217">
    <property type="component" value="Unassembled WGS sequence"/>
</dbReference>
<reference evidence="1" key="1">
    <citation type="submission" date="2023-04" db="EMBL/GenBank/DDBJ databases">
        <title>Colletotrichum limetticola genome sequence.</title>
        <authorList>
            <person name="Baroncelli R."/>
        </authorList>
    </citation>
    <scope>NUCLEOTIDE SEQUENCE</scope>
    <source>
        <strain evidence="1">KLA-Anderson</strain>
    </source>
</reference>
<evidence type="ECO:0000313" key="2">
    <source>
        <dbReference type="Proteomes" id="UP001169217"/>
    </source>
</evidence>
<comment type="caution">
    <text evidence="1">The sequence shown here is derived from an EMBL/GenBank/DDBJ whole genome shotgun (WGS) entry which is preliminary data.</text>
</comment>
<accession>A0ABQ9PY30</accession>
<dbReference type="EMBL" id="JARUPT010000164">
    <property type="protein sequence ID" value="KAK0376449.1"/>
    <property type="molecule type" value="Genomic_DNA"/>
</dbReference>
<sequence>MTGGAKTVGGQESIANLISSVPRLPLDCKPREATCCSLMVITLC</sequence>
<evidence type="ECO:0000313" key="1">
    <source>
        <dbReference type="EMBL" id="KAK0376449.1"/>
    </source>
</evidence>
<organism evidence="1 2">
    <name type="scientific">Colletotrichum limetticola</name>
    <dbReference type="NCBI Taxonomy" id="1209924"/>
    <lineage>
        <taxon>Eukaryota</taxon>
        <taxon>Fungi</taxon>
        <taxon>Dikarya</taxon>
        <taxon>Ascomycota</taxon>
        <taxon>Pezizomycotina</taxon>
        <taxon>Sordariomycetes</taxon>
        <taxon>Hypocreomycetidae</taxon>
        <taxon>Glomerellales</taxon>
        <taxon>Glomerellaceae</taxon>
        <taxon>Colletotrichum</taxon>
        <taxon>Colletotrichum acutatum species complex</taxon>
    </lineage>
</organism>